<name>A0A386H180_9CLOT</name>
<keyword evidence="2" id="KW-1185">Reference proteome</keyword>
<accession>A0A386H180</accession>
<proteinExistence type="predicted"/>
<sequence length="76" mass="8666">MENSHYLGNNLLPPSSIRRLSTALQRNVSDVLDKLGRLNHKKAMKQATVPTRFHLVEAVQHYEDPRLAGRIPIQSH</sequence>
<evidence type="ECO:0000313" key="1">
    <source>
        <dbReference type="EMBL" id="AYD39420.1"/>
    </source>
</evidence>
<dbReference type="OrthoDB" id="2188903at2"/>
<dbReference type="AlphaFoldDB" id="A0A386H180"/>
<protein>
    <submittedName>
        <fullName evidence="1">Uncharacterized protein</fullName>
    </submittedName>
</protein>
<reference evidence="1 2" key="1">
    <citation type="journal article" date="2019" name="Int. J. Syst. Evol. Microbiol.">
        <title>Clostridium fermenticellae sp. nov., isolated from the mud in a fermentation cellar for the production of the Chinese liquor, baijiu.</title>
        <authorList>
            <person name="Xu P.X."/>
            <person name="Chai L.J."/>
            <person name="Qiu T."/>
            <person name="Zhang X.J."/>
            <person name="Lu Z.M."/>
            <person name="Xiao C."/>
            <person name="Wang S.T."/>
            <person name="Shen C.H."/>
            <person name="Shi J.S."/>
            <person name="Xu Z.H."/>
        </authorList>
    </citation>
    <scope>NUCLEOTIDE SEQUENCE [LARGE SCALE GENOMIC DNA]</scope>
    <source>
        <strain evidence="1 2">JN500901</strain>
    </source>
</reference>
<dbReference type="EMBL" id="CP032416">
    <property type="protein sequence ID" value="AYD39420.1"/>
    <property type="molecule type" value="Genomic_DNA"/>
</dbReference>
<evidence type="ECO:0000313" key="2">
    <source>
        <dbReference type="Proteomes" id="UP000266301"/>
    </source>
</evidence>
<dbReference type="Proteomes" id="UP000266301">
    <property type="component" value="Chromosome"/>
</dbReference>
<dbReference type="KEGG" id="cfer:D4Z93_02230"/>
<gene>
    <name evidence="1" type="ORF">D4Z93_02230</name>
</gene>
<organism evidence="1 2">
    <name type="scientific">Clostridium fermenticellae</name>
    <dbReference type="NCBI Taxonomy" id="2068654"/>
    <lineage>
        <taxon>Bacteria</taxon>
        <taxon>Bacillati</taxon>
        <taxon>Bacillota</taxon>
        <taxon>Clostridia</taxon>
        <taxon>Eubacteriales</taxon>
        <taxon>Clostridiaceae</taxon>
        <taxon>Clostridium</taxon>
    </lineage>
</organism>